<reference evidence="5" key="1">
    <citation type="submission" date="2022-12" db="EMBL/GenBank/DDBJ databases">
        <title>Reclassification of two methanogenic archaea species isolated from the Kolyma lowland permafrost.</title>
        <authorList>
            <person name="Trubitsyn V.E."/>
            <person name="Rivkina E.M."/>
            <person name="Shcherbakova V.A."/>
        </authorList>
    </citation>
    <scope>NUCLEOTIDE SEQUENCE</scope>
    <source>
        <strain evidence="4">M2</strain>
        <strain evidence="5">MK4</strain>
    </source>
</reference>
<dbReference type="EC" id="6.3.5.13" evidence="1"/>
<evidence type="ECO:0000313" key="5">
    <source>
        <dbReference type="EMBL" id="MCZ3373272.1"/>
    </source>
</evidence>
<dbReference type="Pfam" id="PF08353">
    <property type="entry name" value="MurT_C"/>
    <property type="match status" value="1"/>
</dbReference>
<comment type="similarity">
    <text evidence="1">Belongs to the MurCDEF family. MurT subfamily.</text>
</comment>
<keyword evidence="1" id="KW-0573">Peptidoglycan synthesis</keyword>
<name>A0A9E5A6K9_9EURY</name>
<keyword evidence="1" id="KW-0961">Cell wall biogenesis/degradation</keyword>
<comment type="function">
    <text evidence="1">The lipid II isoglutaminyl synthase complex catalyzes the formation of alpha-D-isoglutamine in the cell wall lipid II stem peptide. The MurT subunit catalyzes the ATP-dependent amidation of D-glutamate residue of lipid II, converting it to an isoglutamine residue.</text>
</comment>
<organism evidence="5">
    <name type="scientific">Methanobacterium veterum</name>
    <dbReference type="NCBI Taxonomy" id="408577"/>
    <lineage>
        <taxon>Archaea</taxon>
        <taxon>Methanobacteriati</taxon>
        <taxon>Methanobacteriota</taxon>
        <taxon>Methanomada group</taxon>
        <taxon>Methanobacteria</taxon>
        <taxon>Methanobacteriales</taxon>
        <taxon>Methanobacteriaceae</taxon>
        <taxon>Methanobacterium</taxon>
    </lineage>
</organism>
<accession>A0A9E5A6K9</accession>
<dbReference type="GO" id="GO:0071555">
    <property type="term" value="P:cell wall organization"/>
    <property type="evidence" value="ECO:0007669"/>
    <property type="project" value="UniProtKB-KW"/>
</dbReference>
<evidence type="ECO:0000313" key="6">
    <source>
        <dbReference type="Proteomes" id="UP001068021"/>
    </source>
</evidence>
<keyword evidence="6" id="KW-1185">Reference proteome</keyword>
<proteinExistence type="inferred from homology"/>
<dbReference type="GO" id="GO:0008270">
    <property type="term" value="F:zinc ion binding"/>
    <property type="evidence" value="ECO:0007669"/>
    <property type="project" value="UniProtKB-UniRule"/>
</dbReference>
<dbReference type="EMBL" id="JAPVER010000020">
    <property type="protein sequence ID" value="MCZ3365520.1"/>
    <property type="molecule type" value="Genomic_DNA"/>
</dbReference>
<comment type="subunit">
    <text evidence="1">Forms a heterodimer with GatD.</text>
</comment>
<feature type="active site" evidence="1">
    <location>
        <position position="364"/>
    </location>
</feature>
<evidence type="ECO:0000259" key="2">
    <source>
        <dbReference type="Pfam" id="PF08245"/>
    </source>
</evidence>
<comment type="catalytic activity">
    <reaction evidence="1">
        <text>beta-D-GlcNAc-(1-&gt;4)-Mur2Ac(oyl-L-Ala-gamma-D-O-P-Glu-L-Lys-D-Ala-D-Ala)-di-trans,octa-cis-undecaprenyl diphosphate + NH4(+) = beta-D-GlcNAc-(1-&gt;4)-Mur2Ac(oyl-L-Ala-D-isoglutaminyl-L-Lys-D-Ala-D-Ala)-di-trans,octa-cis-undecaprenyl diphosphate + phosphate + H(+)</text>
        <dbReference type="Rhea" id="RHEA:57932"/>
        <dbReference type="ChEBI" id="CHEBI:15378"/>
        <dbReference type="ChEBI" id="CHEBI:28938"/>
        <dbReference type="ChEBI" id="CHEBI:43474"/>
        <dbReference type="ChEBI" id="CHEBI:62233"/>
        <dbReference type="ChEBI" id="CHEBI:143132"/>
    </reaction>
</comment>
<comment type="caution">
    <text evidence="5">The sequence shown here is derived from an EMBL/GenBank/DDBJ whole genome shotgun (WGS) entry which is preliminary data.</text>
</comment>
<keyword evidence="1" id="KW-0067">ATP-binding</keyword>
<comment type="catalytic activity">
    <reaction evidence="1">
        <text>beta-D-GlcNAc-(1-&gt;4)-Mur2Ac(oyl-L-Ala-gamma-D-Glu-L-Lys-D-Ala-D-Ala)-di-trans,octa-cis-undecaprenyl diphosphate + L-glutamine + ATP + H2O = beta-D-GlcNAc-(1-&gt;4)-Mur2Ac(oyl-L-Ala-D-isoglutaminyl-L-Lys-D-Ala-D-Ala)-di-trans,octa-cis-undecaprenyl diphosphate + L-glutamate + ADP + phosphate + H(+)</text>
        <dbReference type="Rhea" id="RHEA:57928"/>
        <dbReference type="ChEBI" id="CHEBI:15377"/>
        <dbReference type="ChEBI" id="CHEBI:15378"/>
        <dbReference type="ChEBI" id="CHEBI:29985"/>
        <dbReference type="ChEBI" id="CHEBI:30616"/>
        <dbReference type="ChEBI" id="CHEBI:43474"/>
        <dbReference type="ChEBI" id="CHEBI:58359"/>
        <dbReference type="ChEBI" id="CHEBI:60033"/>
        <dbReference type="ChEBI" id="CHEBI:62233"/>
        <dbReference type="ChEBI" id="CHEBI:456216"/>
        <dbReference type="EC" id="6.3.5.13"/>
    </reaction>
</comment>
<evidence type="ECO:0000313" key="4">
    <source>
        <dbReference type="EMBL" id="MCZ3365520.1"/>
    </source>
</evidence>
<dbReference type="EMBL" id="JAPVES010000030">
    <property type="protein sequence ID" value="MCZ3373272.1"/>
    <property type="molecule type" value="Genomic_DNA"/>
</dbReference>
<keyword evidence="1 5" id="KW-0436">Ligase</keyword>
<dbReference type="InterPro" id="IPR013564">
    <property type="entry name" value="MurT_C"/>
</dbReference>
<feature type="binding site" evidence="1">
    <location>
        <position position="235"/>
    </location>
    <ligand>
        <name>Zn(2+)</name>
        <dbReference type="ChEBI" id="CHEBI:29105"/>
    </ligand>
</feature>
<dbReference type="HAMAP" id="MF_02214">
    <property type="entry name" value="Lipid_II_synth_MurT"/>
    <property type="match status" value="1"/>
</dbReference>
<dbReference type="Gene3D" id="3.40.1190.10">
    <property type="entry name" value="Mur-like, catalytic domain"/>
    <property type="match status" value="1"/>
</dbReference>
<dbReference type="GO" id="GO:0008360">
    <property type="term" value="P:regulation of cell shape"/>
    <property type="evidence" value="ECO:0007669"/>
    <property type="project" value="UniProtKB-KW"/>
</dbReference>
<feature type="binding site" evidence="1">
    <location>
        <position position="213"/>
    </location>
    <ligand>
        <name>Zn(2+)</name>
        <dbReference type="ChEBI" id="CHEBI:29105"/>
    </ligand>
</feature>
<dbReference type="InterPro" id="IPR043703">
    <property type="entry name" value="Lipid_II_synth_MurT"/>
</dbReference>
<feature type="domain" description="Mur ligase central" evidence="2">
    <location>
        <begin position="61"/>
        <end position="231"/>
    </location>
</feature>
<dbReference type="GO" id="GO:0016881">
    <property type="term" value="F:acid-amino acid ligase activity"/>
    <property type="evidence" value="ECO:0007669"/>
    <property type="project" value="InterPro"/>
</dbReference>
<feature type="binding site" evidence="1">
    <location>
        <position position="232"/>
    </location>
    <ligand>
        <name>Zn(2+)</name>
        <dbReference type="ChEBI" id="CHEBI:29105"/>
    </ligand>
</feature>
<dbReference type="AlphaFoldDB" id="A0A9E5A6K9"/>
<keyword evidence="1" id="KW-0547">Nucleotide-binding</keyword>
<comment type="catalytic activity">
    <reaction evidence="1">
        <text>beta-D-GlcNAc-(1-&gt;4)-Mur2Ac(oyl-L-Ala-gamma-D-Glu-L-Lys-D-Ala-D-Ala)-di-trans,octa-cis-undecaprenyl diphosphate + ATP = beta-D-GlcNAc-(1-&gt;4)-Mur2Ac(oyl-L-Ala-gamma-D-O-P-Glu-L-Lys-D-Ala-D-Ala)-di-trans,octa-cis-undecaprenyl diphosphate + ADP</text>
        <dbReference type="Rhea" id="RHEA:59488"/>
        <dbReference type="ChEBI" id="CHEBI:30616"/>
        <dbReference type="ChEBI" id="CHEBI:60033"/>
        <dbReference type="ChEBI" id="CHEBI:143132"/>
        <dbReference type="ChEBI" id="CHEBI:456216"/>
    </reaction>
</comment>
<dbReference type="Pfam" id="PF08245">
    <property type="entry name" value="Mur_ligase_M"/>
    <property type="match status" value="1"/>
</dbReference>
<feature type="domain" description="Lipid II isoglutaminyl synthase (glutamine-hydrolyzing) subunit MurT C-terminal" evidence="3">
    <location>
        <begin position="328"/>
        <end position="438"/>
    </location>
</feature>
<comment type="pathway">
    <text evidence="1">Cell wall biogenesis; peptidoglycan biosynthesis.</text>
</comment>
<dbReference type="Proteomes" id="UP001074446">
    <property type="component" value="Unassembled WGS sequence"/>
</dbReference>
<evidence type="ECO:0000259" key="3">
    <source>
        <dbReference type="Pfam" id="PF08353"/>
    </source>
</evidence>
<dbReference type="InterPro" id="IPR036565">
    <property type="entry name" value="Mur-like_cat_sf"/>
</dbReference>
<evidence type="ECO:0000256" key="1">
    <source>
        <dbReference type="HAMAP-Rule" id="MF_02214"/>
    </source>
</evidence>
<dbReference type="SUPFAM" id="SSF53623">
    <property type="entry name" value="MurD-like peptide ligases, catalytic domain"/>
    <property type="match status" value="1"/>
</dbReference>
<keyword evidence="1" id="KW-0862">Zinc</keyword>
<keyword evidence="1" id="KW-0133">Cell shape</keyword>
<gene>
    <name evidence="1" type="primary">murT</name>
    <name evidence="5" type="ORF">O3H35_11560</name>
    <name evidence="4" type="ORF">O3H54_06455</name>
</gene>
<protein>
    <recommendedName>
        <fullName evidence="1">Lipid II isoglutaminyl synthase (glutamine-hydrolyzing) subunit MurT</fullName>
        <ecNumber evidence="1">6.3.5.13</ecNumber>
    </recommendedName>
</protein>
<dbReference type="Proteomes" id="UP001068021">
    <property type="component" value="Unassembled WGS sequence"/>
</dbReference>
<feature type="binding site" evidence="1">
    <location>
        <position position="210"/>
    </location>
    <ligand>
        <name>Zn(2+)</name>
        <dbReference type="ChEBI" id="CHEBI:29105"/>
    </ligand>
</feature>
<dbReference type="RefSeq" id="WP_245611148.1">
    <property type="nucleotide sequence ID" value="NZ_JAPVER010000020.1"/>
</dbReference>
<dbReference type="PANTHER" id="PTHR23135">
    <property type="entry name" value="MUR LIGASE FAMILY MEMBER"/>
    <property type="match status" value="1"/>
</dbReference>
<dbReference type="GO" id="GO:0140282">
    <property type="term" value="F:carbon-nitrogen ligase activity on lipid II"/>
    <property type="evidence" value="ECO:0007669"/>
    <property type="project" value="UniProtKB-UniRule"/>
</dbReference>
<dbReference type="PANTHER" id="PTHR23135:SF7">
    <property type="entry name" value="LIPID II ISOGLUTAMINYL SYNTHASE (GLUTAMINE-HYDROLYZING) SUBUNIT MURT"/>
    <property type="match status" value="1"/>
</dbReference>
<keyword evidence="1" id="KW-0479">Metal-binding</keyword>
<dbReference type="GO" id="GO:0005524">
    <property type="term" value="F:ATP binding"/>
    <property type="evidence" value="ECO:0007669"/>
    <property type="project" value="UniProtKB-UniRule"/>
</dbReference>
<dbReference type="InterPro" id="IPR013221">
    <property type="entry name" value="Mur_ligase_cen"/>
</dbReference>
<sequence>MDMSLIKKLRLSLSIIIGKLVRFGLKTTGRSATALPGNIALRIEPDLLKIVNERCKKKVIVTGTNGKTTTNNLIAHILGSNFKNVLSNLRGANMPQGIASSFIENKKDEYDWGVFEVDEGSFTRIIRDIEPDYIVVTNFFRDQLDRYGEIENTVSMVYETIKPLNTSLILNADDPLVSKFKNLNKSNIFYGIKKNKFSSKNEKIVETRNCPSCNSYIDYEYFNYGQLGSYNCKECGFKNPYYDYYIENINYKNNKYCFDINTDKETFKDTCFEYEGIYNIYNCCAAFTFSCEIGIEPSKIIHRMENFDYKLGRMEEIKFRDKIIKIVLTKNPIGLTEVIKSISHDKRRKAILFILNDNPADGQDISWIWDAGLSKFKNIENLKKIYCSGKRAEDIALRIEYAHIPTEIIKIDDDMQESIKEAVHEDVEIAYILPTYTAVFETRDMVLNLTHGK</sequence>